<dbReference type="AlphaFoldDB" id="I4EK37"/>
<gene>
    <name evidence="2" type="ORF">NITHO_4390009</name>
</gene>
<organism evidence="2 3">
    <name type="scientific">Nitrolancea hollandica Lb</name>
    <dbReference type="NCBI Taxonomy" id="1129897"/>
    <lineage>
        <taxon>Bacteria</taxon>
        <taxon>Pseudomonadati</taxon>
        <taxon>Thermomicrobiota</taxon>
        <taxon>Thermomicrobia</taxon>
        <taxon>Sphaerobacterales</taxon>
        <taxon>Sphaerobacterineae</taxon>
        <taxon>Sphaerobacteraceae</taxon>
        <taxon>Nitrolancea</taxon>
    </lineage>
</organism>
<evidence type="ECO:0000256" key="1">
    <source>
        <dbReference type="SAM" id="MobiDB-lite"/>
    </source>
</evidence>
<protein>
    <submittedName>
        <fullName evidence="2">Uncharacterized protein</fullName>
    </submittedName>
</protein>
<name>I4EK37_9BACT</name>
<reference evidence="2 3" key="1">
    <citation type="journal article" date="2012" name="ISME J.">
        <title>Nitrification expanded: discovery, physiology and genomics of a nitrite-oxidizing bacterium from the phylum Chloroflexi.</title>
        <authorList>
            <person name="Sorokin D.Y."/>
            <person name="Lucker S."/>
            <person name="Vejmelkova D."/>
            <person name="Kostrikina N.A."/>
            <person name="Kleerebezem R."/>
            <person name="Rijpstra W.I."/>
            <person name="Damste J.S."/>
            <person name="Le Paslier D."/>
            <person name="Muyzer G."/>
            <person name="Wagner M."/>
            <person name="van Loosdrecht M.C."/>
            <person name="Daims H."/>
        </authorList>
    </citation>
    <scope>NUCLEOTIDE SEQUENCE [LARGE SCALE GENOMIC DNA]</scope>
    <source>
        <strain evidence="3">none</strain>
    </source>
</reference>
<dbReference type="EMBL" id="CAGS01000378">
    <property type="protein sequence ID" value="CCF85049.1"/>
    <property type="molecule type" value="Genomic_DNA"/>
</dbReference>
<accession>I4EK37</accession>
<evidence type="ECO:0000313" key="2">
    <source>
        <dbReference type="EMBL" id="CCF85049.1"/>
    </source>
</evidence>
<feature type="region of interest" description="Disordered" evidence="1">
    <location>
        <begin position="70"/>
        <end position="93"/>
    </location>
</feature>
<evidence type="ECO:0000313" key="3">
    <source>
        <dbReference type="Proteomes" id="UP000004221"/>
    </source>
</evidence>
<dbReference type="Proteomes" id="UP000004221">
    <property type="component" value="Unassembled WGS sequence"/>
</dbReference>
<sequence length="129" mass="13764">MRYTLGMKGWVRSPHRHRAPSIAAGLLVLAVLLHLTLFHLEHAGPATHSAHAMSHADGIPHQGMLVISHDQRSCPVPNASPQSGTPPDLTPGAPVSIVPDQCAGYLPGALLPFRPTGPTRQALLQRFTL</sequence>
<keyword evidence="3" id="KW-1185">Reference proteome</keyword>
<proteinExistence type="predicted"/>
<comment type="caution">
    <text evidence="2">The sequence shown here is derived from an EMBL/GenBank/DDBJ whole genome shotgun (WGS) entry which is preliminary data.</text>
</comment>